<feature type="domain" description="Secretin/TonB short N-terminal" evidence="5">
    <location>
        <begin position="105"/>
        <end position="153"/>
    </location>
</feature>
<name>A0ABW4XPZ9_9GAMM</name>
<dbReference type="Pfam" id="PF07655">
    <property type="entry name" value="Secretin_N_2"/>
    <property type="match status" value="1"/>
</dbReference>
<evidence type="ECO:0000313" key="7">
    <source>
        <dbReference type="Proteomes" id="UP001597380"/>
    </source>
</evidence>
<dbReference type="InterPro" id="IPR050810">
    <property type="entry name" value="Bact_Secretion_Sys_Channel"/>
</dbReference>
<dbReference type="RefSeq" id="WP_345341762.1">
    <property type="nucleotide sequence ID" value="NZ_BAABLI010000031.1"/>
</dbReference>
<dbReference type="NCBIfam" id="TIGR02519">
    <property type="entry name" value="pilus_MshL"/>
    <property type="match status" value="1"/>
</dbReference>
<organism evidence="6 7">
    <name type="scientific">Corallincola platygyrae</name>
    <dbReference type="NCBI Taxonomy" id="1193278"/>
    <lineage>
        <taxon>Bacteria</taxon>
        <taxon>Pseudomonadati</taxon>
        <taxon>Pseudomonadota</taxon>
        <taxon>Gammaproteobacteria</taxon>
        <taxon>Alteromonadales</taxon>
        <taxon>Psychromonadaceae</taxon>
        <taxon>Corallincola</taxon>
    </lineage>
</organism>
<dbReference type="Proteomes" id="UP001597380">
    <property type="component" value="Unassembled WGS sequence"/>
</dbReference>
<keyword evidence="1" id="KW-0813">Transport</keyword>
<feature type="compositionally biased region" description="Gly residues" evidence="4">
    <location>
        <begin position="205"/>
        <end position="217"/>
    </location>
</feature>
<keyword evidence="7" id="KW-1185">Reference proteome</keyword>
<dbReference type="InterPro" id="IPR001775">
    <property type="entry name" value="GspD/PilQ"/>
</dbReference>
<accession>A0ABW4XPZ9</accession>
<dbReference type="InterPro" id="IPR011662">
    <property type="entry name" value="Secretin/TonB_short_N"/>
</dbReference>
<reference evidence="7" key="1">
    <citation type="journal article" date="2019" name="Int. J. Syst. Evol. Microbiol.">
        <title>The Global Catalogue of Microorganisms (GCM) 10K type strain sequencing project: providing services to taxonomists for standard genome sequencing and annotation.</title>
        <authorList>
            <consortium name="The Broad Institute Genomics Platform"/>
            <consortium name="The Broad Institute Genome Sequencing Center for Infectious Disease"/>
            <person name="Wu L."/>
            <person name="Ma J."/>
        </authorList>
    </citation>
    <scope>NUCLEOTIDE SEQUENCE [LARGE SCALE GENOMIC DNA]</scope>
    <source>
        <strain evidence="7">CGMCC 1.10992</strain>
    </source>
</reference>
<evidence type="ECO:0000256" key="3">
    <source>
        <dbReference type="ARBA" id="ARBA00023237"/>
    </source>
</evidence>
<dbReference type="InterPro" id="IPR004846">
    <property type="entry name" value="T2SS/T3SS_dom"/>
</dbReference>
<feature type="region of interest" description="Disordered" evidence="4">
    <location>
        <begin position="180"/>
        <end position="221"/>
    </location>
</feature>
<comment type="caution">
    <text evidence="6">The sequence shown here is derived from an EMBL/GenBank/DDBJ whole genome shotgun (WGS) entry which is preliminary data.</text>
</comment>
<dbReference type="InterPro" id="IPR013358">
    <property type="entry name" value="Pilus_biogenesis_MshL"/>
</dbReference>
<dbReference type="PRINTS" id="PR00811">
    <property type="entry name" value="BCTERIALGSPD"/>
</dbReference>
<dbReference type="EMBL" id="JBHUHT010000027">
    <property type="protein sequence ID" value="MFD2097636.1"/>
    <property type="molecule type" value="Genomic_DNA"/>
</dbReference>
<sequence>MLMKRSVVALCVMAGLLGCETTPKTEPAAQKQALQDAIEINAANQQPLAEVTAPPADVMAELMPAAPAQPTKAGEAILNERRFDISADGVSSRQFFASLVEGTKYSVAIHPQVTGEITLQLKQVTLMETLDVVSEIYGYDLRRTGNVLNVFPAGMRTETFSLNYLFMKRDGESRTTILTTRLSESDSSNNSSSGGDFGDSSSGSSGTGSGSGSGEGLSGTQIKTRSETDYWLELDTILNTLIGDGSGRKVIVSPQSGLVTVHAYPDELRKVSEYLKKSEQTLQRQVLLEAKIIEVTLNDDYQQGINWQRAVSHIGSTDFNFTTTAPTLGNEITTGLGGIVNLSFSNSDFNGVISLLSTQGEVNVLSSPRISASNNQKALIKVGTDEYFVTDVSTTTVTGTATSTTPDIELTPFFSGISLDVTPQIDQDGGVLLHVHPAITDVAEESKVITFGSDTIDLPLAVSDIRETDTIIKAHSGDVVVIGGLMKSMIGYTDSKVPLLGDIPFMGEFFTNKREFESKSELVILIKPTLIERGSWNKELERSAELLKRWYPEVDDAEKAF</sequence>
<protein>
    <submittedName>
        <fullName evidence="6">Pilus (MSHA type) biogenesis protein MshL</fullName>
    </submittedName>
</protein>
<evidence type="ECO:0000259" key="5">
    <source>
        <dbReference type="SMART" id="SM00965"/>
    </source>
</evidence>
<evidence type="ECO:0000256" key="2">
    <source>
        <dbReference type="ARBA" id="ARBA00023136"/>
    </source>
</evidence>
<gene>
    <name evidence="6" type="primary">mshL</name>
    <name evidence="6" type="ORF">ACFSJ3_16720</name>
</gene>
<feature type="compositionally biased region" description="Low complexity" evidence="4">
    <location>
        <begin position="185"/>
        <end position="204"/>
    </location>
</feature>
<keyword evidence="2" id="KW-0472">Membrane</keyword>
<dbReference type="Pfam" id="PF00263">
    <property type="entry name" value="Secretin"/>
    <property type="match status" value="1"/>
</dbReference>
<dbReference type="PANTHER" id="PTHR30332:SF17">
    <property type="entry name" value="TYPE IV PILIATION SYSTEM PROTEIN DR_0774-RELATED"/>
    <property type="match status" value="1"/>
</dbReference>
<dbReference type="SMART" id="SM00965">
    <property type="entry name" value="STN"/>
    <property type="match status" value="1"/>
</dbReference>
<keyword evidence="3" id="KW-0998">Cell outer membrane</keyword>
<evidence type="ECO:0000313" key="6">
    <source>
        <dbReference type="EMBL" id="MFD2097636.1"/>
    </source>
</evidence>
<dbReference type="PROSITE" id="PS51257">
    <property type="entry name" value="PROKAR_LIPOPROTEIN"/>
    <property type="match status" value="1"/>
</dbReference>
<evidence type="ECO:0000256" key="4">
    <source>
        <dbReference type="SAM" id="MobiDB-lite"/>
    </source>
</evidence>
<dbReference type="PANTHER" id="PTHR30332">
    <property type="entry name" value="PROBABLE GENERAL SECRETION PATHWAY PROTEIN D"/>
    <property type="match status" value="1"/>
</dbReference>
<dbReference type="Gene3D" id="3.30.1370.130">
    <property type="match status" value="1"/>
</dbReference>
<proteinExistence type="predicted"/>
<dbReference type="InterPro" id="IPR011514">
    <property type="entry name" value="Secretin_N_2"/>
</dbReference>
<evidence type="ECO:0000256" key="1">
    <source>
        <dbReference type="ARBA" id="ARBA00022448"/>
    </source>
</evidence>